<name>A0A4Q2DBF8_9AGAR</name>
<comment type="caution">
    <text evidence="2">The sequence shown here is derived from an EMBL/GenBank/DDBJ whole genome shotgun (WGS) entry which is preliminary data.</text>
</comment>
<evidence type="ECO:0000313" key="3">
    <source>
        <dbReference type="Proteomes" id="UP000290288"/>
    </source>
</evidence>
<dbReference type="EMBL" id="SDEE01000448">
    <property type="protein sequence ID" value="RXW16342.1"/>
    <property type="molecule type" value="Genomic_DNA"/>
</dbReference>
<feature type="region of interest" description="Disordered" evidence="1">
    <location>
        <begin position="173"/>
        <end position="193"/>
    </location>
</feature>
<organism evidence="2 3">
    <name type="scientific">Candolleomyces aberdarensis</name>
    <dbReference type="NCBI Taxonomy" id="2316362"/>
    <lineage>
        <taxon>Eukaryota</taxon>
        <taxon>Fungi</taxon>
        <taxon>Dikarya</taxon>
        <taxon>Basidiomycota</taxon>
        <taxon>Agaricomycotina</taxon>
        <taxon>Agaricomycetes</taxon>
        <taxon>Agaricomycetidae</taxon>
        <taxon>Agaricales</taxon>
        <taxon>Agaricineae</taxon>
        <taxon>Psathyrellaceae</taxon>
        <taxon>Candolleomyces</taxon>
    </lineage>
</organism>
<evidence type="ECO:0000256" key="1">
    <source>
        <dbReference type="SAM" id="MobiDB-lite"/>
    </source>
</evidence>
<feature type="compositionally biased region" description="Basic and acidic residues" evidence="1">
    <location>
        <begin position="462"/>
        <end position="473"/>
    </location>
</feature>
<feature type="region of interest" description="Disordered" evidence="1">
    <location>
        <begin position="451"/>
        <end position="473"/>
    </location>
</feature>
<sequence>MSINTGNAPTDSDAPGLALRLPPAQVTAGQSFVQGGTVYQYIHVPGHGWAYVPVGPAPGSPNSPAQYPPPSAAHSPAHPLITPPATVTGTLSLFTLLGPAVPPPTTPPFNSTLGQHYNSTPGQQPANLPTPPTCPMPNSSIQHASSFTVTGDQPLDKFSLDLQLESAASIPALPPSRYSGSSKGHTVKPAPPFPVPTPPPAPPSLLYSIPVEGKPSPEAIIRELLLVQGWILDSDHCQQELVHQVQWLHTQHTTIQKRIEDEQQQAMERIKSSFWDTIPYILTDKTSTIWQEHFYWKQTVKQSKHNHDALMRLVSHARKFSNTYIQGSDQLVWLISAKDLKAKFVTKFDYLHKIWRDSGSRESTAAGGKQGSQKMKIEQKKYEARLRKFEALPTSDPFKTPGYAQALHQSLMSDDKDTFNPDGSLDNKTYTSCAAVWESQMLHDFKEHVDMQADPLSGNRKQPTERKRREIKKDKKIHKLHTFDGCVRRWMIDEMWWKEEGKALYDSPPYVAENGKAWG</sequence>
<proteinExistence type="predicted"/>
<protein>
    <submittedName>
        <fullName evidence="2">Uncharacterized protein</fullName>
    </submittedName>
</protein>
<dbReference type="STRING" id="2316362.A0A4Q2DBF8"/>
<reference evidence="2 3" key="1">
    <citation type="submission" date="2019-01" db="EMBL/GenBank/DDBJ databases">
        <title>Draft genome sequence of Psathyrella aberdarensis IHI B618.</title>
        <authorList>
            <person name="Buettner E."/>
            <person name="Kellner H."/>
        </authorList>
    </citation>
    <scope>NUCLEOTIDE SEQUENCE [LARGE SCALE GENOMIC DNA]</scope>
    <source>
        <strain evidence="2 3">IHI B618</strain>
    </source>
</reference>
<keyword evidence="3" id="KW-1185">Reference proteome</keyword>
<accession>A0A4Q2DBF8</accession>
<dbReference type="OrthoDB" id="3069035at2759"/>
<gene>
    <name evidence="2" type="ORF">EST38_g9510</name>
</gene>
<evidence type="ECO:0000313" key="2">
    <source>
        <dbReference type="EMBL" id="RXW16342.1"/>
    </source>
</evidence>
<dbReference type="Proteomes" id="UP000290288">
    <property type="component" value="Unassembled WGS sequence"/>
</dbReference>
<dbReference type="AlphaFoldDB" id="A0A4Q2DBF8"/>